<proteinExistence type="predicted"/>
<reference evidence="1" key="1">
    <citation type="journal article" date="2023" name="G3 (Bethesda)">
        <title>A reference genome for the long-term kleptoplast-retaining sea slug Elysia crispata morphotype clarki.</title>
        <authorList>
            <person name="Eastman K.E."/>
            <person name="Pendleton A.L."/>
            <person name="Shaikh M.A."/>
            <person name="Suttiyut T."/>
            <person name="Ogas R."/>
            <person name="Tomko P."/>
            <person name="Gavelis G."/>
            <person name="Widhalm J.R."/>
            <person name="Wisecaver J.H."/>
        </authorList>
    </citation>
    <scope>NUCLEOTIDE SEQUENCE</scope>
    <source>
        <strain evidence="1">ECLA1</strain>
    </source>
</reference>
<protein>
    <submittedName>
        <fullName evidence="1">Uncharacterized protein</fullName>
    </submittedName>
</protein>
<dbReference type="Proteomes" id="UP001283361">
    <property type="component" value="Unassembled WGS sequence"/>
</dbReference>
<accession>A0AAE1E9G5</accession>
<dbReference type="EMBL" id="JAWDGP010000619">
    <property type="protein sequence ID" value="KAK3798857.1"/>
    <property type="molecule type" value="Genomic_DNA"/>
</dbReference>
<sequence length="215" mass="25500">MSEAEKLKKNELKPVQPRKGKYFKVKYLPKNKYPPLQPIKRPPWDNDLVLRPSGNQFTKKVQCKVIDVEIPCPDYRCFKAFQYKCEGDKTVPVREVLLMQKNYKPALWCDTKKHYKQIKHCTEIVCGKTKEFETELPSNYREVYIDEKSMRNCESQGKGRKAYIYVPLNRQQETDSNVEGKRIFFENTRAKASDETNNLQRQAYKRTDRFAFIPN</sequence>
<evidence type="ECO:0000313" key="2">
    <source>
        <dbReference type="Proteomes" id="UP001283361"/>
    </source>
</evidence>
<dbReference type="AlphaFoldDB" id="A0AAE1E9G5"/>
<keyword evidence="2" id="KW-1185">Reference proteome</keyword>
<gene>
    <name evidence="1" type="ORF">RRG08_050236</name>
</gene>
<comment type="caution">
    <text evidence="1">The sequence shown here is derived from an EMBL/GenBank/DDBJ whole genome shotgun (WGS) entry which is preliminary data.</text>
</comment>
<evidence type="ECO:0000313" key="1">
    <source>
        <dbReference type="EMBL" id="KAK3798857.1"/>
    </source>
</evidence>
<organism evidence="1 2">
    <name type="scientific">Elysia crispata</name>
    <name type="common">lettuce slug</name>
    <dbReference type="NCBI Taxonomy" id="231223"/>
    <lineage>
        <taxon>Eukaryota</taxon>
        <taxon>Metazoa</taxon>
        <taxon>Spiralia</taxon>
        <taxon>Lophotrochozoa</taxon>
        <taxon>Mollusca</taxon>
        <taxon>Gastropoda</taxon>
        <taxon>Heterobranchia</taxon>
        <taxon>Euthyneura</taxon>
        <taxon>Panpulmonata</taxon>
        <taxon>Sacoglossa</taxon>
        <taxon>Placobranchoidea</taxon>
        <taxon>Plakobranchidae</taxon>
        <taxon>Elysia</taxon>
    </lineage>
</organism>
<name>A0AAE1E9G5_9GAST</name>